<evidence type="ECO:0000313" key="2">
    <source>
        <dbReference type="Proteomes" id="UP001596250"/>
    </source>
</evidence>
<keyword evidence="2" id="KW-1185">Reference proteome</keyword>
<dbReference type="PANTHER" id="PTHR40053:SF1">
    <property type="entry name" value="SPORULATION-CONTROL PROTEIN SPO0M"/>
    <property type="match status" value="1"/>
</dbReference>
<organism evidence="1 2">
    <name type="scientific">Marinicrinis lubricantis</name>
    <dbReference type="NCBI Taxonomy" id="2086470"/>
    <lineage>
        <taxon>Bacteria</taxon>
        <taxon>Bacillati</taxon>
        <taxon>Bacillota</taxon>
        <taxon>Bacilli</taxon>
        <taxon>Bacillales</taxon>
        <taxon>Paenibacillaceae</taxon>
    </lineage>
</organism>
<protein>
    <submittedName>
        <fullName evidence="1">Sporulation protein</fullName>
    </submittedName>
</protein>
<sequence length="255" mass="28761">MSFVNKLLASVGIGNATVDTRIHRDKLVPGENVEGVVHIRGGNVEQNIDGIYLKLYTTYIREMNDNKITASAEIGRYQLTQSFVIQANEVKEIPFSFQLPYDTPITVGRTRVWVQTGLDIKSAVDPSDLDYIDVEPAPVVKALLQSISELGFRLRNADCEEAKGRYRNRLPFIQEFEFLPTSGSFRQRLDELEVVFLPDAQGAKVVLEVDRRARGFSGFLSEALDMDETIVTFHLTENDIPQCTQILQSQIARYS</sequence>
<dbReference type="PANTHER" id="PTHR40053">
    <property type="entry name" value="SPORULATION-CONTROL PROTEIN SPO0M"/>
    <property type="match status" value="1"/>
</dbReference>
<name>A0ABW1IT10_9BACL</name>
<proteinExistence type="predicted"/>
<gene>
    <name evidence="1" type="ORF">ACFPXP_17355</name>
</gene>
<dbReference type="Pfam" id="PF07070">
    <property type="entry name" value="Spo0M"/>
    <property type="match status" value="1"/>
</dbReference>
<dbReference type="Proteomes" id="UP001596250">
    <property type="component" value="Unassembled WGS sequence"/>
</dbReference>
<dbReference type="RefSeq" id="WP_379895617.1">
    <property type="nucleotide sequence ID" value="NZ_CBCSCT010000020.1"/>
</dbReference>
<dbReference type="InterPro" id="IPR009776">
    <property type="entry name" value="Spore_0_M"/>
</dbReference>
<evidence type="ECO:0000313" key="1">
    <source>
        <dbReference type="EMBL" id="MFC5988171.1"/>
    </source>
</evidence>
<reference evidence="2" key="1">
    <citation type="journal article" date="2019" name="Int. J. Syst. Evol. Microbiol.">
        <title>The Global Catalogue of Microorganisms (GCM) 10K type strain sequencing project: providing services to taxonomists for standard genome sequencing and annotation.</title>
        <authorList>
            <consortium name="The Broad Institute Genomics Platform"/>
            <consortium name="The Broad Institute Genome Sequencing Center for Infectious Disease"/>
            <person name="Wu L."/>
            <person name="Ma J."/>
        </authorList>
    </citation>
    <scope>NUCLEOTIDE SEQUENCE [LARGE SCALE GENOMIC DNA]</scope>
    <source>
        <strain evidence="2">CCM 8749</strain>
    </source>
</reference>
<comment type="caution">
    <text evidence="1">The sequence shown here is derived from an EMBL/GenBank/DDBJ whole genome shotgun (WGS) entry which is preliminary data.</text>
</comment>
<dbReference type="EMBL" id="JBHSQV010000177">
    <property type="protein sequence ID" value="MFC5988171.1"/>
    <property type="molecule type" value="Genomic_DNA"/>
</dbReference>
<accession>A0ABW1IT10</accession>